<dbReference type="EMBL" id="AUZX01010474">
    <property type="protein sequence ID" value="EQD47929.1"/>
    <property type="molecule type" value="Genomic_DNA"/>
</dbReference>
<feature type="non-terminal residue" evidence="1">
    <location>
        <position position="90"/>
    </location>
</feature>
<reference evidence="1" key="1">
    <citation type="submission" date="2013-08" db="EMBL/GenBank/DDBJ databases">
        <authorList>
            <person name="Mendez C."/>
            <person name="Richter M."/>
            <person name="Ferrer M."/>
            <person name="Sanchez J."/>
        </authorList>
    </citation>
    <scope>NUCLEOTIDE SEQUENCE</scope>
</reference>
<comment type="caution">
    <text evidence="1">The sequence shown here is derived from an EMBL/GenBank/DDBJ whole genome shotgun (WGS) entry which is preliminary data.</text>
</comment>
<accession>T1B515</accession>
<sequence>MIDPATDADRVRARVRERYAVQARAGELVSGGSASSSCCGSSGGSCCDAGSQSLALGYSATDLNALPQGADLGLGCGTPGELADLRPGEV</sequence>
<proteinExistence type="predicted"/>
<dbReference type="AlphaFoldDB" id="T1B515"/>
<organism evidence="1">
    <name type="scientific">mine drainage metagenome</name>
    <dbReference type="NCBI Taxonomy" id="410659"/>
    <lineage>
        <taxon>unclassified sequences</taxon>
        <taxon>metagenomes</taxon>
        <taxon>ecological metagenomes</taxon>
    </lineage>
</organism>
<protein>
    <recommendedName>
        <fullName evidence="2">Arsenite S-adenosylmethyltransferase</fullName>
    </recommendedName>
</protein>
<reference evidence="1" key="2">
    <citation type="journal article" date="2014" name="ISME J.">
        <title>Microbial stratification in low pH oxic and suboxic macroscopic growths along an acid mine drainage.</title>
        <authorList>
            <person name="Mendez-Garcia C."/>
            <person name="Mesa V."/>
            <person name="Sprenger R.R."/>
            <person name="Richter M."/>
            <person name="Diez M.S."/>
            <person name="Solano J."/>
            <person name="Bargiela R."/>
            <person name="Golyshina O.V."/>
            <person name="Manteca A."/>
            <person name="Ramos J.L."/>
            <person name="Gallego J.R."/>
            <person name="Llorente I."/>
            <person name="Martins Dos Santos V.A."/>
            <person name="Jensen O.N."/>
            <person name="Pelaez A.I."/>
            <person name="Sanchez J."/>
            <person name="Ferrer M."/>
        </authorList>
    </citation>
    <scope>NUCLEOTIDE SEQUENCE</scope>
</reference>
<gene>
    <name evidence="1" type="ORF">B1A_14275</name>
</gene>
<evidence type="ECO:0008006" key="2">
    <source>
        <dbReference type="Google" id="ProtNLM"/>
    </source>
</evidence>
<evidence type="ECO:0000313" key="1">
    <source>
        <dbReference type="EMBL" id="EQD47929.1"/>
    </source>
</evidence>
<name>T1B515_9ZZZZ</name>